<dbReference type="Proteomes" id="UP000663570">
    <property type="component" value="Chromosome"/>
</dbReference>
<gene>
    <name evidence="1" type="ORF">JY500_13700</name>
</gene>
<evidence type="ECO:0000313" key="1">
    <source>
        <dbReference type="EMBL" id="QSI75546.1"/>
    </source>
</evidence>
<proteinExistence type="predicted"/>
<dbReference type="EMBL" id="CP071060">
    <property type="protein sequence ID" value="QSI75546.1"/>
    <property type="molecule type" value="Genomic_DNA"/>
</dbReference>
<dbReference type="RefSeq" id="WP_206253197.1">
    <property type="nucleotide sequence ID" value="NZ_CP071060.1"/>
</dbReference>
<reference evidence="1 2" key="1">
    <citation type="submission" date="2021-02" db="EMBL/GenBank/DDBJ databases">
        <title>Niveibacterium changnyeongensis HC41.</title>
        <authorList>
            <person name="Kang M."/>
        </authorList>
    </citation>
    <scope>NUCLEOTIDE SEQUENCE [LARGE SCALE GENOMIC DNA]</scope>
    <source>
        <strain evidence="1 2">HC41</strain>
    </source>
</reference>
<sequence>MKALPNTVCPLCGGANSCAPAQAGRLDVECWCTKTIISPDALARVPAELRNKACLCPRCASVLSAED</sequence>
<evidence type="ECO:0000313" key="2">
    <source>
        <dbReference type="Proteomes" id="UP000663570"/>
    </source>
</evidence>
<dbReference type="InterPro" id="IPR032720">
    <property type="entry name" value="Cys_rich_CWC"/>
</dbReference>
<keyword evidence="2" id="KW-1185">Reference proteome</keyword>
<protein>
    <submittedName>
        <fullName evidence="1">Cysteine-rich CWC family protein</fullName>
    </submittedName>
</protein>
<dbReference type="Pfam" id="PF14375">
    <property type="entry name" value="Cys_rich_CWC"/>
    <property type="match status" value="1"/>
</dbReference>
<accession>A0ABX7M1A8</accession>
<organism evidence="1 2">
    <name type="scientific">Niveibacterium microcysteis</name>
    <dbReference type="NCBI Taxonomy" id="2811415"/>
    <lineage>
        <taxon>Bacteria</taxon>
        <taxon>Pseudomonadati</taxon>
        <taxon>Pseudomonadota</taxon>
        <taxon>Betaproteobacteria</taxon>
        <taxon>Rhodocyclales</taxon>
        <taxon>Rhodocyclaceae</taxon>
        <taxon>Niveibacterium</taxon>
    </lineage>
</organism>
<name>A0ABX7M1A8_9RHOO</name>